<evidence type="ECO:0000256" key="2">
    <source>
        <dbReference type="ARBA" id="ARBA00022448"/>
    </source>
</evidence>
<dbReference type="Proteomes" id="UP000188320">
    <property type="component" value="Unassembled WGS sequence"/>
</dbReference>
<dbReference type="PANTHER" id="PTHR43791:SF36">
    <property type="entry name" value="TRANSPORTER, PUTATIVE (AFU_ORTHOLOGUE AFUA_6G08340)-RELATED"/>
    <property type="match status" value="1"/>
</dbReference>
<name>A0A1R1PU72_ZANCU</name>
<evidence type="ECO:0000256" key="3">
    <source>
        <dbReference type="ARBA" id="ARBA00022692"/>
    </source>
</evidence>
<evidence type="ECO:0000256" key="6">
    <source>
        <dbReference type="SAM" id="MobiDB-lite"/>
    </source>
</evidence>
<dbReference type="GO" id="GO:0016020">
    <property type="term" value="C:membrane"/>
    <property type="evidence" value="ECO:0007669"/>
    <property type="project" value="UniProtKB-SubCell"/>
</dbReference>
<reference evidence="9" key="1">
    <citation type="submission" date="2017-01" db="EMBL/GenBank/DDBJ databases">
        <authorList>
            <person name="Wang Y."/>
            <person name="White M."/>
            <person name="Kvist S."/>
            <person name="Moncalvo J.-M."/>
        </authorList>
    </citation>
    <scope>NUCLEOTIDE SEQUENCE [LARGE SCALE GENOMIC DNA]</scope>
    <source>
        <strain evidence="9">COL-18-3</strain>
    </source>
</reference>
<feature type="region of interest" description="Disordered" evidence="6">
    <location>
        <begin position="183"/>
        <end position="202"/>
    </location>
</feature>
<feature type="transmembrane region" description="Helical" evidence="7">
    <location>
        <begin position="136"/>
        <end position="162"/>
    </location>
</feature>
<evidence type="ECO:0000256" key="1">
    <source>
        <dbReference type="ARBA" id="ARBA00004141"/>
    </source>
</evidence>
<accession>A0A1R1PU72</accession>
<comment type="subcellular location">
    <subcellularLocation>
        <location evidence="1">Membrane</location>
        <topology evidence="1">Multi-pass membrane protein</topology>
    </subcellularLocation>
</comment>
<evidence type="ECO:0000256" key="5">
    <source>
        <dbReference type="ARBA" id="ARBA00023136"/>
    </source>
</evidence>
<dbReference type="AlphaFoldDB" id="A0A1R1PU72"/>
<protein>
    <submittedName>
        <fullName evidence="8">High-affinity nicotinic acid transporter</fullName>
    </submittedName>
</protein>
<keyword evidence="3 7" id="KW-0812">Transmembrane</keyword>
<comment type="caution">
    <text evidence="8">The sequence shown here is derived from an EMBL/GenBank/DDBJ whole genome shotgun (WGS) entry which is preliminary data.</text>
</comment>
<dbReference type="OrthoDB" id="6730379at2759"/>
<dbReference type="SUPFAM" id="SSF103473">
    <property type="entry name" value="MFS general substrate transporter"/>
    <property type="match status" value="1"/>
</dbReference>
<evidence type="ECO:0000313" key="9">
    <source>
        <dbReference type="Proteomes" id="UP000188320"/>
    </source>
</evidence>
<gene>
    <name evidence="8" type="ORF">AX774_g2010</name>
</gene>
<keyword evidence="5 7" id="KW-0472">Membrane</keyword>
<dbReference type="EMBL" id="LSSK01000191">
    <property type="protein sequence ID" value="OMH84463.1"/>
    <property type="molecule type" value="Genomic_DNA"/>
</dbReference>
<feature type="transmembrane region" description="Helical" evidence="7">
    <location>
        <begin position="111"/>
        <end position="130"/>
    </location>
</feature>
<dbReference type="Gene3D" id="1.20.1250.20">
    <property type="entry name" value="MFS general substrate transporter like domains"/>
    <property type="match status" value="1"/>
</dbReference>
<keyword evidence="2" id="KW-0813">Transport</keyword>
<keyword evidence="9" id="KW-1185">Reference proteome</keyword>
<dbReference type="GO" id="GO:0022857">
    <property type="term" value="F:transmembrane transporter activity"/>
    <property type="evidence" value="ECO:0007669"/>
    <property type="project" value="InterPro"/>
</dbReference>
<proteinExistence type="predicted"/>
<dbReference type="InterPro" id="IPR036259">
    <property type="entry name" value="MFS_trans_sf"/>
</dbReference>
<evidence type="ECO:0000313" key="8">
    <source>
        <dbReference type="EMBL" id="OMH84463.1"/>
    </source>
</evidence>
<dbReference type="InterPro" id="IPR011701">
    <property type="entry name" value="MFS"/>
</dbReference>
<dbReference type="Pfam" id="PF07690">
    <property type="entry name" value="MFS_1"/>
    <property type="match status" value="1"/>
</dbReference>
<sequence length="217" mass="24516">MTDREKTGGSVDITSKDDNVNRSFVLTNDEQYILKRALKKVDLRVFPIMYCLYLAGAMDRGNVGAALINGMRTGLNLTSVQEGSINSLFFITYVAMEPFANVLLKKLRPSIWFPFIGIGWSVTCMCMAAAKNATHAIIIRLILGAFEAGFTPGLITYMGYWYTREELGPRMSVMFSALPAADRENKNRDKNPKDVSHLSTEEQRDLHDFHPDFRYIL</sequence>
<keyword evidence="4 7" id="KW-1133">Transmembrane helix</keyword>
<dbReference type="PANTHER" id="PTHR43791">
    <property type="entry name" value="PERMEASE-RELATED"/>
    <property type="match status" value="1"/>
</dbReference>
<evidence type="ECO:0000256" key="7">
    <source>
        <dbReference type="SAM" id="Phobius"/>
    </source>
</evidence>
<evidence type="ECO:0000256" key="4">
    <source>
        <dbReference type="ARBA" id="ARBA00022989"/>
    </source>
</evidence>
<organism evidence="8 9">
    <name type="scientific">Zancudomyces culisetae</name>
    <name type="common">Gut fungus</name>
    <name type="synonym">Smittium culisetae</name>
    <dbReference type="NCBI Taxonomy" id="1213189"/>
    <lineage>
        <taxon>Eukaryota</taxon>
        <taxon>Fungi</taxon>
        <taxon>Fungi incertae sedis</taxon>
        <taxon>Zoopagomycota</taxon>
        <taxon>Kickxellomycotina</taxon>
        <taxon>Harpellomycetes</taxon>
        <taxon>Harpellales</taxon>
        <taxon>Legeriomycetaceae</taxon>
        <taxon>Zancudomyces</taxon>
    </lineage>
</organism>